<dbReference type="AlphaFoldDB" id="A0AAD7TU09"/>
<keyword evidence="2" id="KW-1185">Reference proteome</keyword>
<name>A0AAD7TU09_9APHY</name>
<reference evidence="1" key="1">
    <citation type="submission" date="2022-11" db="EMBL/GenBank/DDBJ databases">
        <title>Genome Sequence of Cubamyces cubensis.</title>
        <authorList>
            <person name="Buettner E."/>
        </authorList>
    </citation>
    <scope>NUCLEOTIDE SEQUENCE</scope>
    <source>
        <strain evidence="1">MPL-01</strain>
    </source>
</reference>
<gene>
    <name evidence="1" type="ORF">ONZ51_g5622</name>
</gene>
<dbReference type="Proteomes" id="UP001215151">
    <property type="component" value="Unassembled WGS sequence"/>
</dbReference>
<proteinExistence type="predicted"/>
<organism evidence="1 2">
    <name type="scientific">Trametes cubensis</name>
    <dbReference type="NCBI Taxonomy" id="1111947"/>
    <lineage>
        <taxon>Eukaryota</taxon>
        <taxon>Fungi</taxon>
        <taxon>Dikarya</taxon>
        <taxon>Basidiomycota</taxon>
        <taxon>Agaricomycotina</taxon>
        <taxon>Agaricomycetes</taxon>
        <taxon>Polyporales</taxon>
        <taxon>Polyporaceae</taxon>
        <taxon>Trametes</taxon>
    </lineage>
</organism>
<accession>A0AAD7TU09</accession>
<protein>
    <submittedName>
        <fullName evidence="1">Uncharacterized protein</fullName>
    </submittedName>
</protein>
<evidence type="ECO:0000313" key="1">
    <source>
        <dbReference type="EMBL" id="KAJ8481994.1"/>
    </source>
</evidence>
<dbReference type="EMBL" id="JAPEVG010000124">
    <property type="protein sequence ID" value="KAJ8481994.1"/>
    <property type="molecule type" value="Genomic_DNA"/>
</dbReference>
<evidence type="ECO:0000313" key="2">
    <source>
        <dbReference type="Proteomes" id="UP001215151"/>
    </source>
</evidence>
<sequence>MNRDNDAAATSGTSAAAKRATEKSVGGAIKLADLAGALFRHKDDKKGQQDATRYHFEAALGIRFTFPDTSNTRYQSYCEAAGELLVHLQLYRDFLELVRDKKTTGLFNHMERNVYKGLHDIPTLTELCVLALYGQSVCHPYMREVRGPQDGLTNHLELGPLHERLKAYMARVIADPDILLAPEATYATASLDGKPWERPAVLVSVLELASTLPHLRTALVEFFSGALETWERFTAEFVPGGIIATLSAEHRKLAWMPTTNDENEGALGSMRNALRAAPSMCYDEPRSVAMSDVLGIGPRGLQEFESSRGSEE</sequence>
<comment type="caution">
    <text evidence="1">The sequence shown here is derived from an EMBL/GenBank/DDBJ whole genome shotgun (WGS) entry which is preliminary data.</text>
</comment>